<evidence type="ECO:0000256" key="1">
    <source>
        <dbReference type="SAM" id="MobiDB-lite"/>
    </source>
</evidence>
<organism evidence="2 3">
    <name type="scientific">Amphilophus citrinellus</name>
    <name type="common">Midas cichlid</name>
    <name type="synonym">Cichlasoma citrinellum</name>
    <dbReference type="NCBI Taxonomy" id="61819"/>
    <lineage>
        <taxon>Eukaryota</taxon>
        <taxon>Metazoa</taxon>
        <taxon>Chordata</taxon>
        <taxon>Craniata</taxon>
        <taxon>Vertebrata</taxon>
        <taxon>Euteleostomi</taxon>
        <taxon>Actinopterygii</taxon>
        <taxon>Neopterygii</taxon>
        <taxon>Teleostei</taxon>
        <taxon>Neoteleostei</taxon>
        <taxon>Acanthomorphata</taxon>
        <taxon>Ovalentaria</taxon>
        <taxon>Cichlomorphae</taxon>
        <taxon>Cichliformes</taxon>
        <taxon>Cichlidae</taxon>
        <taxon>New World cichlids</taxon>
        <taxon>Cichlasomatinae</taxon>
        <taxon>Heroini</taxon>
        <taxon>Amphilophus</taxon>
    </lineage>
</organism>
<reference evidence="2" key="2">
    <citation type="submission" date="2025-09" db="UniProtKB">
        <authorList>
            <consortium name="Ensembl"/>
        </authorList>
    </citation>
    <scope>IDENTIFICATION</scope>
</reference>
<feature type="region of interest" description="Disordered" evidence="1">
    <location>
        <begin position="36"/>
        <end position="75"/>
    </location>
</feature>
<accession>A0A3Q0T113</accession>
<reference evidence="2" key="1">
    <citation type="submission" date="2025-08" db="UniProtKB">
        <authorList>
            <consortium name="Ensembl"/>
        </authorList>
    </citation>
    <scope>IDENTIFICATION</scope>
</reference>
<name>A0A3Q0T113_AMPCI</name>
<dbReference type="Ensembl" id="ENSACIT00000026642.1">
    <property type="protein sequence ID" value="ENSACIP00000025960.1"/>
    <property type="gene ID" value="ENSACIG00000020110.1"/>
</dbReference>
<feature type="compositionally biased region" description="Polar residues" evidence="1">
    <location>
        <begin position="64"/>
        <end position="73"/>
    </location>
</feature>
<evidence type="ECO:0000313" key="2">
    <source>
        <dbReference type="Ensembl" id="ENSACIP00000025960.1"/>
    </source>
</evidence>
<dbReference type="AlphaFoldDB" id="A0A3Q0T113"/>
<dbReference type="STRING" id="61819.ENSACIP00000025960"/>
<protein>
    <submittedName>
        <fullName evidence="2">Uncharacterized protein</fullName>
    </submittedName>
</protein>
<keyword evidence="3" id="KW-1185">Reference proteome</keyword>
<proteinExistence type="predicted"/>
<sequence length="97" mass="10880">KTIITLLQSKSRTRCRLHHKIQVNSPVKVFDATLKRKTTLKDSEPAAQPASKEQGSPEKEDEPPQTSETSDPLNTYKWHTAETFGAITLCKVTMVVM</sequence>
<evidence type="ECO:0000313" key="3">
    <source>
        <dbReference type="Proteomes" id="UP000261340"/>
    </source>
</evidence>
<dbReference type="Proteomes" id="UP000261340">
    <property type="component" value="Unplaced"/>
</dbReference>